<keyword evidence="1" id="KW-0812">Transmembrane</keyword>
<evidence type="ECO:0000313" key="3">
    <source>
        <dbReference type="Proteomes" id="UP000007472"/>
    </source>
</evidence>
<organism evidence="2 3">
    <name type="scientific">Taylorella equigenitalis (strain MCE9)</name>
    <dbReference type="NCBI Taxonomy" id="937774"/>
    <lineage>
        <taxon>Bacteria</taxon>
        <taxon>Pseudomonadati</taxon>
        <taxon>Pseudomonadota</taxon>
        <taxon>Betaproteobacteria</taxon>
        <taxon>Burkholderiales</taxon>
        <taxon>Alcaligenaceae</taxon>
        <taxon>Taylorella</taxon>
    </lineage>
</organism>
<proteinExistence type="predicted"/>
<protein>
    <submittedName>
        <fullName evidence="2">Uncharacterized protein</fullName>
    </submittedName>
</protein>
<feature type="transmembrane region" description="Helical" evidence="1">
    <location>
        <begin position="69"/>
        <end position="85"/>
    </location>
</feature>
<reference evidence="2 3" key="1">
    <citation type="journal article" date="2011" name="J. Bacteriol.">
        <title>Genome sequence of Taylorella equigenitalis MCE9, the causative agent of contagious equine metritis.</title>
        <authorList>
            <person name="Hebert L."/>
            <person name="Moumen B."/>
            <person name="Duquesne F."/>
            <person name="Breuil M.F."/>
            <person name="Laugier C."/>
            <person name="Batto J.M."/>
            <person name="Renault P."/>
            <person name="Petry S."/>
        </authorList>
    </citation>
    <scope>NUCLEOTIDE SEQUENCE [LARGE SCALE GENOMIC DNA]</scope>
    <source>
        <strain evidence="2 3">MCE9</strain>
    </source>
</reference>
<keyword evidence="1" id="KW-0472">Membrane</keyword>
<feature type="transmembrane region" description="Helical" evidence="1">
    <location>
        <begin position="154"/>
        <end position="175"/>
    </location>
</feature>
<evidence type="ECO:0000256" key="1">
    <source>
        <dbReference type="SAM" id="Phobius"/>
    </source>
</evidence>
<dbReference type="KEGG" id="teq:TEQUI_0798"/>
<keyword evidence="1" id="KW-1133">Transmembrane helix</keyword>
<dbReference type="Proteomes" id="UP000007472">
    <property type="component" value="Chromosome"/>
</dbReference>
<sequence length="195" mass="22551">MHEYVLSVLIFLVLFSSIRFSYARLFANYFRRYELRELILPFEAFYLDPITTNYLILIGSALFAIRSDGFYYIAISYIFLLLSALDLRLNLVSLRCVFGLVLLSLYKVSPDILELLSVFCLMILIIKFWSFSWFGTGDILLLLALKLHFNTLEWLNMIVLSCVLGIGFGMVVRIFMNKKLIPFAPCICLSAYISL</sequence>
<dbReference type="AlphaFoldDB" id="A0A654KIL5"/>
<evidence type="ECO:0000313" key="2">
    <source>
        <dbReference type="EMBL" id="ADU91736.1"/>
    </source>
</evidence>
<name>A0A654KIL5_TAYEM</name>
<feature type="transmembrane region" description="Helical" evidence="1">
    <location>
        <begin position="39"/>
        <end position="57"/>
    </location>
</feature>
<accession>A0A654KIL5</accession>
<feature type="transmembrane region" description="Helical" evidence="1">
    <location>
        <begin position="115"/>
        <end position="134"/>
    </location>
</feature>
<gene>
    <name evidence="2" type="ordered locus">TEQUI_0798</name>
</gene>
<dbReference type="EMBL" id="CP002456">
    <property type="protein sequence ID" value="ADU91736.1"/>
    <property type="molecule type" value="Genomic_DNA"/>
</dbReference>